<dbReference type="GeneID" id="93676510"/>
<proteinExistence type="predicted"/>
<evidence type="ECO:0000313" key="2">
    <source>
        <dbReference type="Proteomes" id="UP000237230"/>
    </source>
</evidence>
<dbReference type="OrthoDB" id="8477544at2"/>
<dbReference type="Gene3D" id="3.40.1350.10">
    <property type="match status" value="1"/>
</dbReference>
<dbReference type="GO" id="GO:0003676">
    <property type="term" value="F:nucleic acid binding"/>
    <property type="evidence" value="ECO:0007669"/>
    <property type="project" value="InterPro"/>
</dbReference>
<name>A0A0N8HGH8_PSEPU</name>
<reference evidence="1 2" key="1">
    <citation type="submission" date="2016-08" db="EMBL/GenBank/DDBJ databases">
        <authorList>
            <person name="Seilhamer J.J."/>
        </authorList>
    </citation>
    <scope>NUCLEOTIDE SEQUENCE [LARGE SCALE GENOMIC DNA]</scope>
    <source>
        <strain evidence="1 2">KH-21-114</strain>
    </source>
</reference>
<dbReference type="Proteomes" id="UP000237230">
    <property type="component" value="Unassembled WGS sequence"/>
</dbReference>
<dbReference type="InterPro" id="IPR011856">
    <property type="entry name" value="tRNA_endonuc-like_dom_sf"/>
</dbReference>
<protein>
    <submittedName>
        <fullName evidence="1">Uncharacterized protein</fullName>
    </submittedName>
</protein>
<comment type="caution">
    <text evidence="1">The sequence shown here is derived from an EMBL/GenBank/DDBJ whole genome shotgun (WGS) entry which is preliminary data.</text>
</comment>
<dbReference type="AlphaFoldDB" id="A0A0N8HGH8"/>
<sequence length="446" mass="51471">MKLAIAVRQSILPLARRFDYIEEVAMLNISENAFRDYIFNNHREDFSSLIAGRREPVEWYGEEFPPLHFLLRRKVERAINEILDQLEELVLTAKELRLEKNGPHPTRVDLFGCSESTGITIIELKKSQQTERQAFTELLAYANHFCSIFPGVNETAITTVLVAPMETRTVKDAYVQELLLNKKNIVSLIPSCQDGRYCLNVFYPDENYYKWFENNVFNDHSMTCVTMSFPLIKGWIDSEYSEPPQYAKDALNQISNSIAQVLESKGFHSIVYASQKWSEIAGLFPYPNMIVVAAMNPFSSVRTYAEDDEIGGRSAPGRLTEVQLIYNQLTKDGQRFNWLETMESDFTGRLIRAVRDQLEFCLLNDSRSIHVETGLPDWYGFKTSMVDAVFTHNLEAHTTGLLREVYTEYVCYLYETGQQEVMFGYQMLTPFLAVWEICRGFGYESE</sequence>
<organism evidence="1 2">
    <name type="scientific">Pseudomonas putida</name>
    <name type="common">Arthrobacter siderocapsulatus</name>
    <dbReference type="NCBI Taxonomy" id="303"/>
    <lineage>
        <taxon>Bacteria</taxon>
        <taxon>Pseudomonadati</taxon>
        <taxon>Pseudomonadota</taxon>
        <taxon>Gammaproteobacteria</taxon>
        <taxon>Pseudomonadales</taxon>
        <taxon>Pseudomonadaceae</taxon>
        <taxon>Pseudomonas</taxon>
    </lineage>
</organism>
<gene>
    <name evidence="1" type="ORF">BGP84_06140</name>
</gene>
<evidence type="ECO:0000313" key="1">
    <source>
        <dbReference type="EMBL" id="POG09328.1"/>
    </source>
</evidence>
<dbReference type="EMBL" id="MINH01000019">
    <property type="protein sequence ID" value="POG09328.1"/>
    <property type="molecule type" value="Genomic_DNA"/>
</dbReference>
<accession>A0A0N8HGH8</accession>
<dbReference type="RefSeq" id="WP_028692963.1">
    <property type="nucleotide sequence ID" value="NZ_CAKNBT010000074.1"/>
</dbReference>
<reference evidence="1 2" key="2">
    <citation type="submission" date="2018-03" db="EMBL/GenBank/DDBJ databases">
        <title>Draft genome of Pseudomonas putida strain KH-21-114.</title>
        <authorList>
            <person name="Yoshizawa S."/>
            <person name="Khan N.H."/>
            <person name="Nishimura M."/>
            <person name="Chiura H.X."/>
            <person name="Ogura Y."/>
            <person name="Hayashi T."/>
            <person name="Kogure K."/>
        </authorList>
    </citation>
    <scope>NUCLEOTIDE SEQUENCE [LARGE SCALE GENOMIC DNA]</scope>
    <source>
        <strain evidence="1 2">KH-21-114</strain>
    </source>
</reference>